<proteinExistence type="inferred from homology"/>
<gene>
    <name evidence="5" type="ORF">NliqN6_6314</name>
</gene>
<name>A0A8H3TZF7_9TREE</name>
<accession>A0A8H3TZF7</accession>
<dbReference type="InterPro" id="IPR004164">
    <property type="entry name" value="CoA_transf_AS"/>
</dbReference>
<dbReference type="PROSITE" id="PS01274">
    <property type="entry name" value="COA_TRANSF_2"/>
    <property type="match status" value="1"/>
</dbReference>
<evidence type="ECO:0000313" key="6">
    <source>
        <dbReference type="Proteomes" id="UP000620104"/>
    </source>
</evidence>
<dbReference type="SUPFAM" id="SSF100950">
    <property type="entry name" value="NagB/RpiA/CoA transferase-like"/>
    <property type="match status" value="2"/>
</dbReference>
<comment type="pathway">
    <text evidence="3">Ketone metabolism; succinyl-CoA degradation; acetoacetyl-CoA from succinyl-CoA: step 1/1.</text>
</comment>
<dbReference type="NCBIfam" id="TIGR02428">
    <property type="entry name" value="pcaJ_scoB_fam"/>
    <property type="match status" value="1"/>
</dbReference>
<dbReference type="PANTHER" id="PTHR13707">
    <property type="entry name" value="KETOACID-COENZYME A TRANSFERASE"/>
    <property type="match status" value="1"/>
</dbReference>
<dbReference type="UniPathway" id="UPA00929">
    <property type="reaction ID" value="UER00894"/>
</dbReference>
<dbReference type="GO" id="GO:0046952">
    <property type="term" value="P:ketone body catabolic process"/>
    <property type="evidence" value="ECO:0007669"/>
    <property type="project" value="InterPro"/>
</dbReference>
<keyword evidence="2 3" id="KW-0808">Transferase</keyword>
<dbReference type="AlphaFoldDB" id="A0A8H3TZF7"/>
<dbReference type="SMART" id="SM00882">
    <property type="entry name" value="CoA_trans"/>
    <property type="match status" value="2"/>
</dbReference>
<reference evidence="5" key="1">
    <citation type="submission" date="2020-07" db="EMBL/GenBank/DDBJ databases">
        <title>Draft Genome Sequence of a Deep-Sea Yeast, Naganishia (Cryptococcus) liquefaciens strain N6.</title>
        <authorList>
            <person name="Han Y.W."/>
            <person name="Kajitani R."/>
            <person name="Morimoto H."/>
            <person name="Parhat M."/>
            <person name="Tsubouchi H."/>
            <person name="Bakenova O."/>
            <person name="Ogata M."/>
            <person name="Argunhan B."/>
            <person name="Aoki R."/>
            <person name="Kajiwara S."/>
            <person name="Itoh T."/>
            <person name="Iwasaki H."/>
        </authorList>
    </citation>
    <scope>NUCLEOTIDE SEQUENCE</scope>
    <source>
        <strain evidence="5">N6</strain>
    </source>
</reference>
<dbReference type="GO" id="GO:0008260">
    <property type="term" value="F:succinyl-CoA:3-oxo-acid CoA-transferase activity"/>
    <property type="evidence" value="ECO:0007669"/>
    <property type="project" value="UniProtKB-EC"/>
</dbReference>
<dbReference type="Gene3D" id="3.40.1080.10">
    <property type="entry name" value="Glutaconate Coenzyme A-transferase"/>
    <property type="match status" value="2"/>
</dbReference>
<dbReference type="EMBL" id="BLZA01000053">
    <property type="protein sequence ID" value="GHJ89912.1"/>
    <property type="molecule type" value="Genomic_DNA"/>
</dbReference>
<protein>
    <recommendedName>
        <fullName evidence="3">Succinyl-CoA:3-ketoacid-coenzyme A transferase</fullName>
        <ecNumber evidence="3">2.8.3.5</ecNumber>
    </recommendedName>
</protein>
<evidence type="ECO:0000256" key="1">
    <source>
        <dbReference type="ARBA" id="ARBA00007154"/>
    </source>
</evidence>
<dbReference type="InterPro" id="IPR012791">
    <property type="entry name" value="3-oxoacid_CoA-transf_B"/>
</dbReference>
<sequence length="581" mass="61497">MSAFALSASRGFRQNGFRSLRNANSARLLSTSGQSALRQTSRVPTLVTVGAQRFLQTHSGATNVKVGTSPLDSVPSGAEGKGAVPSAVDGKLWPSAEEAIKELKGGITVLSAGFGLCGTAETIIHALAKRKDLQDLTVVSNNAGNAGDDGLSPLVKSRQIKKCLLSYVGNNKALQDAYLAGEIALELSPQGTIADRLRAAGAGQPGFYTRTGAGTLVETGGIPQLLSKRDGDKEQTVVVPGNKKVTTEFDGKKHLFEPAIHGDVAILRAWKVDKAGNCVFRYTTRAFGTLMAKAAKLAIVEAENIVEVGELNPMEIDLPGIYIDRIVPASVDKKIEVVVLREEEKDSSQTPNKAEEVKTPARLRREKIARRAAKELKNGMYCNLGVGMPVLAASFLPPGTQIWLQSENGILGMGPYPTQDQVDADIINAGKETVTLLPGASVFDSSESFGMIRGGHIDVSILGAMEVSCNGDLANFMIPGKLVKGMGGAMDLCSNPDKTKIVVVTDHLDKHGNSKIVQECSLPKTAVGCVSRIITDLAVFDVDRVNGGMTLVELAKGVELDHVQKVTAAPFKVADNIGVYA</sequence>
<evidence type="ECO:0000256" key="2">
    <source>
        <dbReference type="ARBA" id="ARBA00022679"/>
    </source>
</evidence>
<comment type="caution">
    <text evidence="5">The sequence shown here is derived from an EMBL/GenBank/DDBJ whole genome shotgun (WGS) entry which is preliminary data.</text>
</comment>
<comment type="similarity">
    <text evidence="1 3">Belongs to the 3-oxoacid CoA-transferase family.</text>
</comment>
<keyword evidence="6" id="KW-1185">Reference proteome</keyword>
<dbReference type="InterPro" id="IPR037171">
    <property type="entry name" value="NagB/RpiA_transferase-like"/>
</dbReference>
<dbReference type="OrthoDB" id="1933379at2759"/>
<comment type="function">
    <text evidence="3">Key enzyme for ketone body catabolism. Transfers the CoA moiety from succinate to acetoacetate. Formation of the enzyme-CoA intermediate proceeds via an unstable anhydride species formed between the carboxylate groups of the enzyme and substrate.</text>
</comment>
<keyword evidence="3" id="KW-0496">Mitochondrion</keyword>
<dbReference type="EC" id="2.8.3.5" evidence="3"/>
<feature type="active site" description="5-glutamyl coenzyme A thioester intermediate" evidence="4">
    <location>
        <position position="407"/>
    </location>
</feature>
<dbReference type="Proteomes" id="UP000620104">
    <property type="component" value="Unassembled WGS sequence"/>
</dbReference>
<evidence type="ECO:0000256" key="3">
    <source>
        <dbReference type="PIRNR" id="PIRNR000858"/>
    </source>
</evidence>
<dbReference type="Pfam" id="PF01144">
    <property type="entry name" value="CoA_trans"/>
    <property type="match status" value="2"/>
</dbReference>
<evidence type="ECO:0000256" key="4">
    <source>
        <dbReference type="PIRSR" id="PIRSR000858-1"/>
    </source>
</evidence>
<evidence type="ECO:0000313" key="5">
    <source>
        <dbReference type="EMBL" id="GHJ89912.1"/>
    </source>
</evidence>
<dbReference type="InterPro" id="IPR014388">
    <property type="entry name" value="3-oxoacid_CoA-transferase"/>
</dbReference>
<organism evidence="5 6">
    <name type="scientific">Naganishia liquefaciens</name>
    <dbReference type="NCBI Taxonomy" id="104408"/>
    <lineage>
        <taxon>Eukaryota</taxon>
        <taxon>Fungi</taxon>
        <taxon>Dikarya</taxon>
        <taxon>Basidiomycota</taxon>
        <taxon>Agaricomycotina</taxon>
        <taxon>Tremellomycetes</taxon>
        <taxon>Filobasidiales</taxon>
        <taxon>Filobasidiaceae</taxon>
        <taxon>Naganishia</taxon>
    </lineage>
</organism>
<dbReference type="PIRSF" id="PIRSF000858">
    <property type="entry name" value="SCOT-t"/>
    <property type="match status" value="1"/>
</dbReference>
<comment type="catalytic activity">
    <reaction evidence="3">
        <text>a 3-oxo acid + succinyl-CoA = a 3-oxoacyl-CoA + succinate</text>
        <dbReference type="Rhea" id="RHEA:24564"/>
        <dbReference type="ChEBI" id="CHEBI:30031"/>
        <dbReference type="ChEBI" id="CHEBI:35973"/>
        <dbReference type="ChEBI" id="CHEBI:57292"/>
        <dbReference type="ChEBI" id="CHEBI:90726"/>
        <dbReference type="EC" id="2.8.3.5"/>
    </reaction>
</comment>
<dbReference type="PANTHER" id="PTHR13707:SF60">
    <property type="entry name" value="ACETATE COA-TRANSFERASE SUBUNIT ALPHA"/>
    <property type="match status" value="1"/>
</dbReference>
<dbReference type="InterPro" id="IPR004165">
    <property type="entry name" value="CoA_trans_fam_I"/>
</dbReference>